<dbReference type="Proteomes" id="UP000237830">
    <property type="component" value="Chromosome"/>
</dbReference>
<proteinExistence type="predicted"/>
<keyword evidence="1" id="KW-0732">Signal</keyword>
<evidence type="ECO:0000313" key="4">
    <source>
        <dbReference type="Proteomes" id="UP000067111"/>
    </source>
</evidence>
<sequence>MNLPLFKQQVALCILMLSAIAQVQAEQGCPYPSAIRYIDGHFRTVDKQLLWQSPKVDSRDFIDLFIGAIFMPGSGQEREDGYMDKCLYRSGSGNLVAMRPALGDLVTNMSLTSTSHWEPGEAPFEQQVFLCRDSQPDNCAFRVNGR</sequence>
<reference evidence="3" key="1">
    <citation type="submission" date="2016-01" db="EMBL/GenBank/DDBJ databases">
        <authorList>
            <person name="McClelland M."/>
            <person name="Jain A."/>
            <person name="Saraogi P."/>
            <person name="Mendelson R."/>
            <person name="Westerman R."/>
            <person name="SanMiguel P."/>
            <person name="Csonka L."/>
        </authorList>
    </citation>
    <scope>NUCLEOTIDE SEQUENCE [LARGE SCALE GENOMIC DNA]</scope>
    <source>
        <strain evidence="3">Ps006</strain>
    </source>
</reference>
<feature type="chain" id="PRO_5036299365" evidence="1">
    <location>
        <begin position="26"/>
        <end position="146"/>
    </location>
</feature>
<dbReference type="EMBL" id="CP025494">
    <property type="protein sequence ID" value="AVE07684.1"/>
    <property type="molecule type" value="Genomic_DNA"/>
</dbReference>
<protein>
    <submittedName>
        <fullName evidence="2">DUF3757 domain-containing protein</fullName>
    </submittedName>
</protein>
<evidence type="ECO:0000256" key="1">
    <source>
        <dbReference type="SAM" id="SignalP"/>
    </source>
</evidence>
<feature type="signal peptide" evidence="1">
    <location>
        <begin position="1"/>
        <end position="25"/>
    </location>
</feature>
<evidence type="ECO:0000313" key="2">
    <source>
        <dbReference type="EMBL" id="AVE07684.1"/>
    </source>
</evidence>
<accession>A0A0X7K761</accession>
<gene>
    <name evidence="3" type="ORF">AWV77_07975</name>
    <name evidence="2" type="ORF">CYL20_24980</name>
</gene>
<evidence type="ECO:0000313" key="3">
    <source>
        <dbReference type="EMBL" id="KWU51426.1"/>
    </source>
</evidence>
<dbReference type="Pfam" id="PF12582">
    <property type="entry name" value="DUF3757"/>
    <property type="match status" value="1"/>
</dbReference>
<evidence type="ECO:0000313" key="5">
    <source>
        <dbReference type="Proteomes" id="UP000237830"/>
    </source>
</evidence>
<dbReference type="RefSeq" id="WP_060753727.1">
    <property type="nucleotide sequence ID" value="NZ_CP025494.1"/>
</dbReference>
<dbReference type="EMBL" id="LRMR01000007">
    <property type="protein sequence ID" value="KWU51426.1"/>
    <property type="molecule type" value="Genomic_DNA"/>
</dbReference>
<name>A0A0X7K761_9PSED</name>
<dbReference type="AlphaFoldDB" id="A0A0X7K761"/>
<reference evidence="4" key="2">
    <citation type="submission" date="2016-01" db="EMBL/GenBank/DDBJ databases">
        <authorList>
            <person name="Gamez R.M."/>
            <person name="Rodriguez F."/>
            <person name="Bernal J.F."/>
            <person name="Agarwala R."/>
            <person name="Landsman D."/>
            <person name="Marino-Ramirez L."/>
        </authorList>
    </citation>
    <scope>NUCLEOTIDE SEQUENCE [LARGE SCALE GENOMIC DNA]</scope>
    <source>
        <strain evidence="4">Ps006</strain>
    </source>
</reference>
<organism evidence="3 4">
    <name type="scientific">Pseudomonas palleroniana</name>
    <dbReference type="NCBI Taxonomy" id="191390"/>
    <lineage>
        <taxon>Bacteria</taxon>
        <taxon>Pseudomonadati</taxon>
        <taxon>Pseudomonadota</taxon>
        <taxon>Gammaproteobacteria</taxon>
        <taxon>Pseudomonadales</taxon>
        <taxon>Pseudomonadaceae</taxon>
        <taxon>Pseudomonas</taxon>
    </lineage>
</organism>
<dbReference type="Proteomes" id="UP000067111">
    <property type="component" value="Unassembled WGS sequence"/>
</dbReference>
<reference evidence="2 5" key="3">
    <citation type="submission" date="2017-12" db="EMBL/GenBank/DDBJ databases">
        <title>Genome sequence of Pseudomonas palleroniana MAB3.</title>
        <authorList>
            <person name="Nascimento F.X."/>
        </authorList>
    </citation>
    <scope>NUCLEOTIDE SEQUENCE [LARGE SCALE GENOMIC DNA]</scope>
    <source>
        <strain evidence="2 5">MAB3</strain>
    </source>
</reference>
<dbReference type="GeneID" id="97922993"/>
<dbReference type="InterPro" id="IPR022231">
    <property type="entry name" value="DUF3757"/>
</dbReference>
<dbReference type="OrthoDB" id="7025982at2"/>
<accession>A0A2L1JGR7</accession>